<dbReference type="EMBL" id="PUHQ01000009">
    <property type="protein sequence ID" value="KAG0665384.1"/>
    <property type="molecule type" value="Genomic_DNA"/>
</dbReference>
<organism evidence="2 3">
    <name type="scientific">Rhodotorula mucilaginosa</name>
    <name type="common">Yeast</name>
    <name type="synonym">Rhodotorula rubra</name>
    <dbReference type="NCBI Taxonomy" id="5537"/>
    <lineage>
        <taxon>Eukaryota</taxon>
        <taxon>Fungi</taxon>
        <taxon>Dikarya</taxon>
        <taxon>Basidiomycota</taxon>
        <taxon>Pucciniomycotina</taxon>
        <taxon>Microbotryomycetes</taxon>
        <taxon>Sporidiobolales</taxon>
        <taxon>Sporidiobolaceae</taxon>
        <taxon>Rhodotorula</taxon>
    </lineage>
</organism>
<dbReference type="Proteomes" id="UP000777482">
    <property type="component" value="Unassembled WGS sequence"/>
</dbReference>
<evidence type="ECO:0000313" key="2">
    <source>
        <dbReference type="EMBL" id="KAG0665384.1"/>
    </source>
</evidence>
<reference evidence="2 3" key="1">
    <citation type="submission" date="2020-11" db="EMBL/GenBank/DDBJ databases">
        <title>Kefir isolates.</title>
        <authorList>
            <person name="Marcisauskas S."/>
            <person name="Kim Y."/>
            <person name="Blasche S."/>
        </authorList>
    </citation>
    <scope>NUCLEOTIDE SEQUENCE [LARGE SCALE GENOMIC DNA]</scope>
    <source>
        <strain evidence="2 3">KR</strain>
    </source>
</reference>
<name>A0A9P6W7Y7_RHOMI</name>
<sequence>MPRGHPLSTLRLKSSKTTILIPVNASTTLSELRSALLGALQATASSAPADDPELNGGSGDLPSNADDIALWRLEPSNKDAEGNMAAAEGNEAEHWVRLQDEKTGAAKWGVNEADEIAFSFKAADGSFPEPTVVRPVDDYDEQ</sequence>
<evidence type="ECO:0000313" key="3">
    <source>
        <dbReference type="Proteomes" id="UP000777482"/>
    </source>
</evidence>
<dbReference type="OrthoDB" id="2536158at2759"/>
<protein>
    <submittedName>
        <fullName evidence="2">Uncharacterized protein</fullName>
    </submittedName>
</protein>
<comment type="caution">
    <text evidence="2">The sequence shown here is derived from an EMBL/GenBank/DDBJ whole genome shotgun (WGS) entry which is preliminary data.</text>
</comment>
<gene>
    <name evidence="2" type="ORF">C6P46_006831</name>
</gene>
<keyword evidence="3" id="KW-1185">Reference proteome</keyword>
<accession>A0A9P6W7Y7</accession>
<feature type="region of interest" description="Disordered" evidence="1">
    <location>
        <begin position="42"/>
        <end position="65"/>
    </location>
</feature>
<dbReference type="AlphaFoldDB" id="A0A9P6W7Y7"/>
<proteinExistence type="predicted"/>
<evidence type="ECO:0000256" key="1">
    <source>
        <dbReference type="SAM" id="MobiDB-lite"/>
    </source>
</evidence>